<dbReference type="GO" id="GO:0004347">
    <property type="term" value="F:glucose-6-phosphate isomerase activity"/>
    <property type="evidence" value="ECO:0007669"/>
    <property type="project" value="InterPro"/>
</dbReference>
<accession>A0A6J7FYB7</accession>
<dbReference type="InterPro" id="IPR046348">
    <property type="entry name" value="SIS_dom_sf"/>
</dbReference>
<dbReference type="PROSITE" id="PS51463">
    <property type="entry name" value="P_GLUCOSE_ISOMERASE_3"/>
    <property type="match status" value="1"/>
</dbReference>
<keyword evidence="1" id="KW-0312">Gluconeogenesis</keyword>
<dbReference type="GO" id="GO:0051156">
    <property type="term" value="P:glucose 6-phosphate metabolic process"/>
    <property type="evidence" value="ECO:0007669"/>
    <property type="project" value="TreeGrafter"/>
</dbReference>
<name>A0A6J7FYB7_9ZZZZ</name>
<dbReference type="Gene3D" id="3.40.50.10490">
    <property type="entry name" value="Glucose-6-phosphate isomerase like protein, domain 1"/>
    <property type="match status" value="1"/>
</dbReference>
<sequence>MIRIHGDAVSAIDKVDSLYLSLVEASTRLRGKDVSLWGKASETEARTRLAWVDFPTESRKLLPVLDSLWSQFNSYNRVILSAMGGSSLAPQVIAASNNKSLIVLDSTDPNVVRRALDGDLLSTLVIVSSKSGTTIEVLSHLAIFEQALLSAGATPKDHIVIITDAHSPLDEYAKRKSIKTIHAEPNVGGRYSALSAYGLAPSALLGLDISVLLDQAQEAEKNFEGLHSPAVAVAYLLAKQSGHFISITDAGSEMPGLSDWIEQLLAESTGKGGKGILPVVVENLSSPVSGSTLSIAFEGNADLIVEGDLGSQFIFWEWVTALLCYAINVDPFNEPHVALSKTKTTSLLSQWAGSSPSVPSNYVDGDVEVFGSNQKVVTTLSELLSSIHLDDYLYIMAFLDSEMDFQIGELRNILAQRCSSPVAFGWGPRFLHSTGQFHKGGPDMGAFLQITADPEEDIKIPGQAFTLQTLMMAQALGDAEILLGTNRKVIRLHLKNREKGISQILSAARSIS</sequence>
<evidence type="ECO:0000256" key="2">
    <source>
        <dbReference type="ARBA" id="ARBA00023152"/>
    </source>
</evidence>
<dbReference type="Pfam" id="PF00342">
    <property type="entry name" value="PGI"/>
    <property type="match status" value="1"/>
</dbReference>
<dbReference type="SUPFAM" id="SSF53697">
    <property type="entry name" value="SIS domain"/>
    <property type="match status" value="1"/>
</dbReference>
<dbReference type="AlphaFoldDB" id="A0A6J7FYB7"/>
<dbReference type="PANTHER" id="PTHR11469">
    <property type="entry name" value="GLUCOSE-6-PHOSPHATE ISOMERASE"/>
    <property type="match status" value="1"/>
</dbReference>
<protein>
    <submittedName>
        <fullName evidence="4">Unannotated protein</fullName>
    </submittedName>
</protein>
<dbReference type="EMBL" id="CAFBMN010000007">
    <property type="protein sequence ID" value="CAB4897610.1"/>
    <property type="molecule type" value="Genomic_DNA"/>
</dbReference>
<organism evidence="4">
    <name type="scientific">freshwater metagenome</name>
    <dbReference type="NCBI Taxonomy" id="449393"/>
    <lineage>
        <taxon>unclassified sequences</taxon>
        <taxon>metagenomes</taxon>
        <taxon>ecological metagenomes</taxon>
    </lineage>
</organism>
<dbReference type="GO" id="GO:0006096">
    <property type="term" value="P:glycolytic process"/>
    <property type="evidence" value="ECO:0007669"/>
    <property type="project" value="UniProtKB-KW"/>
</dbReference>
<reference evidence="4" key="1">
    <citation type="submission" date="2020-05" db="EMBL/GenBank/DDBJ databases">
        <authorList>
            <person name="Chiriac C."/>
            <person name="Salcher M."/>
            <person name="Ghai R."/>
            <person name="Kavagutti S V."/>
        </authorList>
    </citation>
    <scope>NUCLEOTIDE SEQUENCE</scope>
</reference>
<keyword evidence="2" id="KW-0324">Glycolysis</keyword>
<gene>
    <name evidence="4" type="ORF">UFOPK3587_00283</name>
</gene>
<evidence type="ECO:0000256" key="3">
    <source>
        <dbReference type="ARBA" id="ARBA00023235"/>
    </source>
</evidence>
<proteinExistence type="predicted"/>
<dbReference type="GO" id="GO:0048029">
    <property type="term" value="F:monosaccharide binding"/>
    <property type="evidence" value="ECO:0007669"/>
    <property type="project" value="TreeGrafter"/>
</dbReference>
<evidence type="ECO:0000313" key="4">
    <source>
        <dbReference type="EMBL" id="CAB4897610.1"/>
    </source>
</evidence>
<keyword evidence="3" id="KW-0413">Isomerase</keyword>
<dbReference type="GO" id="GO:0005829">
    <property type="term" value="C:cytosol"/>
    <property type="evidence" value="ECO:0007669"/>
    <property type="project" value="TreeGrafter"/>
</dbReference>
<dbReference type="InterPro" id="IPR001672">
    <property type="entry name" value="G6P_Isomerase"/>
</dbReference>
<dbReference type="PANTHER" id="PTHR11469:SF1">
    <property type="entry name" value="GLUCOSE-6-PHOSPHATE ISOMERASE"/>
    <property type="match status" value="1"/>
</dbReference>
<dbReference type="GO" id="GO:0006094">
    <property type="term" value="P:gluconeogenesis"/>
    <property type="evidence" value="ECO:0007669"/>
    <property type="project" value="UniProtKB-KW"/>
</dbReference>
<dbReference type="GO" id="GO:0097367">
    <property type="term" value="F:carbohydrate derivative binding"/>
    <property type="evidence" value="ECO:0007669"/>
    <property type="project" value="InterPro"/>
</dbReference>
<evidence type="ECO:0000256" key="1">
    <source>
        <dbReference type="ARBA" id="ARBA00022432"/>
    </source>
</evidence>